<proteinExistence type="predicted"/>
<evidence type="ECO:0000313" key="2">
    <source>
        <dbReference type="EMBL" id="PLW36210.1"/>
    </source>
</evidence>
<evidence type="ECO:0000256" key="1">
    <source>
        <dbReference type="SAM" id="MobiDB-lite"/>
    </source>
</evidence>
<accession>A0A2N5UER5</accession>
<dbReference type="EMBL" id="PGCJ01000243">
    <property type="protein sequence ID" value="PLW36210.1"/>
    <property type="molecule type" value="Genomic_DNA"/>
</dbReference>
<protein>
    <submittedName>
        <fullName evidence="2">Uncharacterized protein</fullName>
    </submittedName>
</protein>
<feature type="region of interest" description="Disordered" evidence="1">
    <location>
        <begin position="1"/>
        <end position="56"/>
    </location>
</feature>
<sequence length="76" mass="8349">MAQMLTSKNASKDFHTSKNTSLFNIKGGPLPPHQNHPATDTHLIKGYPPHQAPTGHPSHQIDLLIILIKHSSIRLA</sequence>
<gene>
    <name evidence="2" type="ORF">PCANC_20387</name>
</gene>
<dbReference type="AlphaFoldDB" id="A0A2N5UER5"/>
<organism evidence="2 3">
    <name type="scientific">Puccinia coronata f. sp. avenae</name>
    <dbReference type="NCBI Taxonomy" id="200324"/>
    <lineage>
        <taxon>Eukaryota</taxon>
        <taxon>Fungi</taxon>
        <taxon>Dikarya</taxon>
        <taxon>Basidiomycota</taxon>
        <taxon>Pucciniomycotina</taxon>
        <taxon>Pucciniomycetes</taxon>
        <taxon>Pucciniales</taxon>
        <taxon>Pucciniaceae</taxon>
        <taxon>Puccinia</taxon>
    </lineage>
</organism>
<comment type="caution">
    <text evidence="2">The sequence shown here is derived from an EMBL/GenBank/DDBJ whole genome shotgun (WGS) entry which is preliminary data.</text>
</comment>
<dbReference type="Proteomes" id="UP000235388">
    <property type="component" value="Unassembled WGS sequence"/>
</dbReference>
<name>A0A2N5UER5_9BASI</name>
<keyword evidence="3" id="KW-1185">Reference proteome</keyword>
<evidence type="ECO:0000313" key="3">
    <source>
        <dbReference type="Proteomes" id="UP000235388"/>
    </source>
</evidence>
<reference evidence="2 3" key="1">
    <citation type="submission" date="2017-11" db="EMBL/GenBank/DDBJ databases">
        <title>De novo assembly and phasing of dikaryotic genomes from two isolates of Puccinia coronata f. sp. avenae, the causal agent of oat crown rust.</title>
        <authorList>
            <person name="Miller M.E."/>
            <person name="Zhang Y."/>
            <person name="Omidvar V."/>
            <person name="Sperschneider J."/>
            <person name="Schwessinger B."/>
            <person name="Raley C."/>
            <person name="Palmer J.M."/>
            <person name="Garnica D."/>
            <person name="Upadhyaya N."/>
            <person name="Rathjen J."/>
            <person name="Taylor J.M."/>
            <person name="Park R.F."/>
            <person name="Dodds P.N."/>
            <person name="Hirsch C.D."/>
            <person name="Kianian S.F."/>
            <person name="Figueroa M."/>
        </authorList>
    </citation>
    <scope>NUCLEOTIDE SEQUENCE [LARGE SCALE GENOMIC DNA]</scope>
    <source>
        <strain evidence="2">12NC29</strain>
    </source>
</reference>